<keyword evidence="3" id="KW-0547">Nucleotide-binding</keyword>
<dbReference type="InterPro" id="IPR003439">
    <property type="entry name" value="ABC_transporter-like_ATP-bd"/>
</dbReference>
<evidence type="ECO:0000259" key="5">
    <source>
        <dbReference type="PROSITE" id="PS50893"/>
    </source>
</evidence>
<evidence type="ECO:0000313" key="7">
    <source>
        <dbReference type="Proteomes" id="UP000637002"/>
    </source>
</evidence>
<dbReference type="PANTHER" id="PTHR42788">
    <property type="entry name" value="TAURINE IMPORT ATP-BINDING PROTEIN-RELATED"/>
    <property type="match status" value="1"/>
</dbReference>
<dbReference type="InterPro" id="IPR027417">
    <property type="entry name" value="P-loop_NTPase"/>
</dbReference>
<gene>
    <name evidence="6" type="ORF">GCM10010994_10580</name>
</gene>
<dbReference type="InterPro" id="IPR017871">
    <property type="entry name" value="ABC_transporter-like_CS"/>
</dbReference>
<keyword evidence="7" id="KW-1185">Reference proteome</keyword>
<dbReference type="EMBL" id="BMGG01000002">
    <property type="protein sequence ID" value="GGC53420.1"/>
    <property type="molecule type" value="Genomic_DNA"/>
</dbReference>
<dbReference type="InterPro" id="IPR003593">
    <property type="entry name" value="AAA+_ATPase"/>
</dbReference>
<dbReference type="SMART" id="SM00382">
    <property type="entry name" value="AAA"/>
    <property type="match status" value="1"/>
</dbReference>
<keyword evidence="2" id="KW-0813">Transport</keyword>
<dbReference type="CDD" id="cd03293">
    <property type="entry name" value="ABC_NrtD_SsuB_transporters"/>
    <property type="match status" value="1"/>
</dbReference>
<reference evidence="6" key="1">
    <citation type="journal article" date="2014" name="Int. J. Syst. Evol. Microbiol.">
        <title>Complete genome sequence of Corynebacterium casei LMG S-19264T (=DSM 44701T), isolated from a smear-ripened cheese.</title>
        <authorList>
            <consortium name="US DOE Joint Genome Institute (JGI-PGF)"/>
            <person name="Walter F."/>
            <person name="Albersmeier A."/>
            <person name="Kalinowski J."/>
            <person name="Ruckert C."/>
        </authorList>
    </citation>
    <scope>NUCLEOTIDE SEQUENCE</scope>
    <source>
        <strain evidence="6">CGMCC 1.12919</strain>
    </source>
</reference>
<evidence type="ECO:0000313" key="6">
    <source>
        <dbReference type="EMBL" id="GGC53420.1"/>
    </source>
</evidence>
<comment type="caution">
    <text evidence="6">The sequence shown here is derived from an EMBL/GenBank/DDBJ whole genome shotgun (WGS) entry which is preliminary data.</text>
</comment>
<evidence type="ECO:0000256" key="3">
    <source>
        <dbReference type="ARBA" id="ARBA00022741"/>
    </source>
</evidence>
<protein>
    <submittedName>
        <fullName evidence="6">ABC transporter ATP-binding protein</fullName>
    </submittedName>
</protein>
<evidence type="ECO:0000256" key="2">
    <source>
        <dbReference type="ARBA" id="ARBA00022448"/>
    </source>
</evidence>
<organism evidence="6 7">
    <name type="scientific">Chelatococcus reniformis</name>
    <dbReference type="NCBI Taxonomy" id="1494448"/>
    <lineage>
        <taxon>Bacteria</taxon>
        <taxon>Pseudomonadati</taxon>
        <taxon>Pseudomonadota</taxon>
        <taxon>Alphaproteobacteria</taxon>
        <taxon>Hyphomicrobiales</taxon>
        <taxon>Chelatococcaceae</taxon>
        <taxon>Chelatococcus</taxon>
    </lineage>
</organism>
<comment type="similarity">
    <text evidence="1">Belongs to the ABC transporter superfamily.</text>
</comment>
<evidence type="ECO:0000256" key="1">
    <source>
        <dbReference type="ARBA" id="ARBA00005417"/>
    </source>
</evidence>
<dbReference type="AlphaFoldDB" id="A0A916X9F9"/>
<dbReference type="Pfam" id="PF00005">
    <property type="entry name" value="ABC_tran"/>
    <property type="match status" value="1"/>
</dbReference>
<feature type="domain" description="ABC transporter" evidence="5">
    <location>
        <begin position="21"/>
        <end position="252"/>
    </location>
</feature>
<dbReference type="PROSITE" id="PS50893">
    <property type="entry name" value="ABC_TRANSPORTER_2"/>
    <property type="match status" value="1"/>
</dbReference>
<accession>A0A916X9F9</accession>
<dbReference type="SUPFAM" id="SSF52540">
    <property type="entry name" value="P-loop containing nucleoside triphosphate hydrolases"/>
    <property type="match status" value="1"/>
</dbReference>
<dbReference type="PANTHER" id="PTHR42788:SF13">
    <property type="entry name" value="ALIPHATIC SULFONATES IMPORT ATP-BINDING PROTEIN SSUB"/>
    <property type="match status" value="1"/>
</dbReference>
<dbReference type="PROSITE" id="PS00211">
    <property type="entry name" value="ABC_TRANSPORTER_1"/>
    <property type="match status" value="1"/>
</dbReference>
<dbReference type="InterPro" id="IPR050166">
    <property type="entry name" value="ABC_transporter_ATP-bind"/>
</dbReference>
<keyword evidence="4 6" id="KW-0067">ATP-binding</keyword>
<evidence type="ECO:0000256" key="4">
    <source>
        <dbReference type="ARBA" id="ARBA00022840"/>
    </source>
</evidence>
<reference evidence="6" key="2">
    <citation type="submission" date="2020-09" db="EMBL/GenBank/DDBJ databases">
        <authorList>
            <person name="Sun Q."/>
            <person name="Zhou Y."/>
        </authorList>
    </citation>
    <scope>NUCLEOTIDE SEQUENCE</scope>
    <source>
        <strain evidence="6">CGMCC 1.12919</strain>
    </source>
</reference>
<dbReference type="Gene3D" id="3.40.50.300">
    <property type="entry name" value="P-loop containing nucleotide triphosphate hydrolases"/>
    <property type="match status" value="1"/>
</dbReference>
<dbReference type="GO" id="GO:0005524">
    <property type="term" value="F:ATP binding"/>
    <property type="evidence" value="ECO:0007669"/>
    <property type="project" value="UniProtKB-KW"/>
</dbReference>
<name>A0A916X9F9_9HYPH</name>
<dbReference type="Proteomes" id="UP000637002">
    <property type="component" value="Unassembled WGS sequence"/>
</dbReference>
<dbReference type="RefSeq" id="WP_188608106.1">
    <property type="nucleotide sequence ID" value="NZ_BMGG01000002.1"/>
</dbReference>
<sequence length="272" mass="29842">MAVAAYEQLRPTVVRAAPTHLEVADVSLTYESRRGRVPALDRLSFDVAQGAFVSVLGPSGCGKSTLLKLASGLLRPMAGRIRLAGEPVTAPRRDVGIVFQQPTLLPWKTVLENVLVPIRAMGRDASAGRERALELLRLVKLEPFAANYPHELSGGMQQRVGIARGLIHDPALLLMDEPFAALDAMTRETMMDELQRIWMSTGKSVLFITHSIPEAVYLSDRILVLSPRPGRLLHSVDVDLPRPRTIETMADPRFVALASRLRQAFVAMAEPA</sequence>
<dbReference type="GO" id="GO:0016887">
    <property type="term" value="F:ATP hydrolysis activity"/>
    <property type="evidence" value="ECO:0007669"/>
    <property type="project" value="InterPro"/>
</dbReference>
<proteinExistence type="inferred from homology"/>